<dbReference type="Proteomes" id="UP001150217">
    <property type="component" value="Unassembled WGS sequence"/>
</dbReference>
<evidence type="ECO:0000313" key="3">
    <source>
        <dbReference type="Proteomes" id="UP001150217"/>
    </source>
</evidence>
<dbReference type="EMBL" id="JANVFT010000079">
    <property type="protein sequence ID" value="KAJ4473947.1"/>
    <property type="molecule type" value="Genomic_DNA"/>
</dbReference>
<protein>
    <submittedName>
        <fullName evidence="2">Uncharacterized protein</fullName>
    </submittedName>
</protein>
<organism evidence="2 3">
    <name type="scientific">Lentinula lateritia</name>
    <dbReference type="NCBI Taxonomy" id="40482"/>
    <lineage>
        <taxon>Eukaryota</taxon>
        <taxon>Fungi</taxon>
        <taxon>Dikarya</taxon>
        <taxon>Basidiomycota</taxon>
        <taxon>Agaricomycotina</taxon>
        <taxon>Agaricomycetes</taxon>
        <taxon>Agaricomycetidae</taxon>
        <taxon>Agaricales</taxon>
        <taxon>Marasmiineae</taxon>
        <taxon>Omphalotaceae</taxon>
        <taxon>Lentinula</taxon>
    </lineage>
</organism>
<accession>A0ABQ8V8S5</accession>
<name>A0ABQ8V8S5_9AGAR</name>
<reference evidence="2" key="1">
    <citation type="submission" date="2022-08" db="EMBL/GenBank/DDBJ databases">
        <title>A Global Phylogenomic Analysis of the Shiitake Genus Lentinula.</title>
        <authorList>
            <consortium name="DOE Joint Genome Institute"/>
            <person name="Sierra-Patev S."/>
            <person name="Min B."/>
            <person name="Naranjo-Ortiz M."/>
            <person name="Looney B."/>
            <person name="Konkel Z."/>
            <person name="Slot J.C."/>
            <person name="Sakamoto Y."/>
            <person name="Steenwyk J.L."/>
            <person name="Rokas A."/>
            <person name="Carro J."/>
            <person name="Camarero S."/>
            <person name="Ferreira P."/>
            <person name="Molpeceres G."/>
            <person name="Ruiz-Duenas F.J."/>
            <person name="Serrano A."/>
            <person name="Henrissat B."/>
            <person name="Drula E."/>
            <person name="Hughes K.W."/>
            <person name="Mata J.L."/>
            <person name="Ishikawa N.K."/>
            <person name="Vargas-Isla R."/>
            <person name="Ushijima S."/>
            <person name="Smith C.A."/>
            <person name="Ahrendt S."/>
            <person name="Andreopoulos W."/>
            <person name="He G."/>
            <person name="Labutti K."/>
            <person name="Lipzen A."/>
            <person name="Ng V."/>
            <person name="Riley R."/>
            <person name="Sandor L."/>
            <person name="Barry K."/>
            <person name="Martinez A.T."/>
            <person name="Xiao Y."/>
            <person name="Gibbons J.G."/>
            <person name="Terashima K."/>
            <person name="Grigoriev I.V."/>
            <person name="Hibbett D.S."/>
        </authorList>
    </citation>
    <scope>NUCLEOTIDE SEQUENCE</scope>
    <source>
        <strain evidence="2">RHP3577 ss4</strain>
    </source>
</reference>
<evidence type="ECO:0000256" key="1">
    <source>
        <dbReference type="SAM" id="SignalP"/>
    </source>
</evidence>
<keyword evidence="3" id="KW-1185">Reference proteome</keyword>
<sequence>MLPFSRPIYPVLFLVVFLAGAIAFPMVPRTGQLRQPRMQVVRFGFVRYHHSPVTNQWTILHTQEGRYAPFELQPWSVEHVETERWYLNIHGLGFTTEKQGDQWARISHSFEPTDGITLLEVNVEAANYNTVARQLLLMVDTINENQPPVLFIKDLTIQYGHHFQSTGMFNVYWPYMERMIVRRGTGSLSVLPYQDPEVRIYEELLQNQTTPHGSKYLK</sequence>
<comment type="caution">
    <text evidence="2">The sequence shown here is derived from an EMBL/GenBank/DDBJ whole genome shotgun (WGS) entry which is preliminary data.</text>
</comment>
<proteinExistence type="predicted"/>
<feature type="signal peptide" evidence="1">
    <location>
        <begin position="1"/>
        <end position="23"/>
    </location>
</feature>
<feature type="chain" id="PRO_5046739442" evidence="1">
    <location>
        <begin position="24"/>
        <end position="218"/>
    </location>
</feature>
<keyword evidence="1" id="KW-0732">Signal</keyword>
<gene>
    <name evidence="2" type="ORF">C8R41DRAFT_870202</name>
</gene>
<evidence type="ECO:0000313" key="2">
    <source>
        <dbReference type="EMBL" id="KAJ4473947.1"/>
    </source>
</evidence>